<feature type="compositionally biased region" description="Basic and acidic residues" evidence="4">
    <location>
        <begin position="491"/>
        <end position="501"/>
    </location>
</feature>
<keyword evidence="3" id="KW-0378">Hydrolase</keyword>
<evidence type="ECO:0000259" key="5">
    <source>
        <dbReference type="PROSITE" id="PS50600"/>
    </source>
</evidence>
<dbReference type="Proteomes" id="UP000219602">
    <property type="component" value="Chromosome 5"/>
</dbReference>
<organism evidence="6 7">
    <name type="scientific">Fusarium oxysporum f. sp. radicis-cucumerinum</name>
    <dbReference type="NCBI Taxonomy" id="327505"/>
    <lineage>
        <taxon>Eukaryota</taxon>
        <taxon>Fungi</taxon>
        <taxon>Dikarya</taxon>
        <taxon>Ascomycota</taxon>
        <taxon>Pezizomycotina</taxon>
        <taxon>Sordariomycetes</taxon>
        <taxon>Hypocreomycetidae</taxon>
        <taxon>Hypocreales</taxon>
        <taxon>Nectriaceae</taxon>
        <taxon>Fusarium</taxon>
        <taxon>Fusarium oxysporum species complex</taxon>
    </lineage>
</organism>
<reference evidence="6 7" key="1">
    <citation type="journal article" date="2016" name="Environ. Microbiol.">
        <title>Effector profiles distinguish formae speciales of Fusarium oxysporum.</title>
        <authorList>
            <person name="van Dam P."/>
            <person name="Fokkens L."/>
            <person name="Schmidt S.M."/>
            <person name="Linmans J.H."/>
            <person name="Kistler H.C."/>
            <person name="Ma L.J."/>
            <person name="Rep M."/>
        </authorList>
    </citation>
    <scope>NUCLEOTIDE SEQUENCE [LARGE SCALE GENOMIC DNA]</scope>
    <source>
        <strain evidence="6 7">Forc016</strain>
    </source>
</reference>
<evidence type="ECO:0000256" key="2">
    <source>
        <dbReference type="ARBA" id="ARBA00022670"/>
    </source>
</evidence>
<dbReference type="GO" id="GO:0008234">
    <property type="term" value="F:cysteine-type peptidase activity"/>
    <property type="evidence" value="ECO:0007669"/>
    <property type="project" value="InterPro"/>
</dbReference>
<dbReference type="STRING" id="327505.A0A2H3HAG5"/>
<keyword evidence="2" id="KW-0645">Protease</keyword>
<feature type="compositionally biased region" description="Low complexity" evidence="4">
    <location>
        <begin position="345"/>
        <end position="357"/>
    </location>
</feature>
<reference evidence="6 7" key="2">
    <citation type="journal article" date="2017" name="Sci. Rep.">
        <title>A mobile pathogenicity chromosome in Fusarium oxysporum for infection of multiple cucurbit species.</title>
        <authorList>
            <person name="van Dam P."/>
            <person name="Fokkens L."/>
            <person name="Ayukawa Y."/>
            <person name="van der Gragt M."/>
            <person name="Ter Horst A."/>
            <person name="Brankovics B."/>
            <person name="Houterman P.M."/>
            <person name="Arie T."/>
            <person name="Rep M."/>
        </authorList>
    </citation>
    <scope>NUCLEOTIDE SEQUENCE [LARGE SCALE GENOMIC DNA]</scope>
    <source>
        <strain evidence="6 7">Forc016</strain>
    </source>
</reference>
<feature type="compositionally biased region" description="Basic and acidic residues" evidence="4">
    <location>
        <begin position="825"/>
        <end position="835"/>
    </location>
</feature>
<dbReference type="PROSITE" id="PS50600">
    <property type="entry name" value="ULP_PROTEASE"/>
    <property type="match status" value="1"/>
</dbReference>
<feature type="region of interest" description="Disordered" evidence="4">
    <location>
        <begin position="277"/>
        <end position="377"/>
    </location>
</feature>
<name>A0A2H3HAG5_FUSOX</name>
<feature type="compositionally biased region" description="Basic and acidic residues" evidence="4">
    <location>
        <begin position="358"/>
        <end position="377"/>
    </location>
</feature>
<comment type="similarity">
    <text evidence="1">Belongs to the peptidase C48 family.</text>
</comment>
<feature type="region of interest" description="Disordered" evidence="4">
    <location>
        <begin position="484"/>
        <end position="507"/>
    </location>
</feature>
<dbReference type="AlphaFoldDB" id="A0A2H3HAG5"/>
<sequence length="835" mass="94742">MASSEPGAKSLRSKALALARNISEAWFTVVASHDKTDLQELRLLLARHNGWLSDLQEEGKAIREDKTICIQRKRTRSPSPHAERKRHCEQIEPSESYDTVACSTTTEMRCSTNTNGSIDALRPKPGEVYCAYHEQSQRHLAAVILPLTDPGSIGILGTMETLGLSKNVPNCVVFNVNSRRLEWRDGYGDGEPSSHARKYPVIYFTGRRFPENEAAGWVSAGDLRVLNEQSLRRSDVPFYRAVRAYLERRTLCQTFRARLRDPDTPLIESRAPLAAPNVHLMGPDKSRFSMGQSSWRNSHSKLPELLSDQDSPVDEKRNTKKARVQKEVRVMPQLATPDPEPELQSSMVSPSNMNSSSDQRDHDGEHTAESDLSPRDPDIIAQSIDDFIQESQDEISYFSSAENSERTYQILSALIDGDAVLGDEPQEEARWTDGAEWLSLLESGRKDRKKGTICYAITAVAFARWHATQVRLLGDEVTSQQASQQVSARILDSHTDGDTKRREKQRKKLNTHLARGRKWLRLVDALGMGILFRKAWKLAKSPESVINVIVDKMPDDEKKMIVLRLLGDQIKLLLQTGRTNTDTFCNGLKMQELASPQATFTTSFTQLQEIQTSITGSELVVKSTEYRFPITSLHLLDGSQWINQDIILACLHLADRLPFIRVSSFHVALSDQLKDPLQMTRKTVRQWRQEIKKEEHLVSFFPLNHGGSHWSLLEIDDREQRITLYNGSEAYIKDACKKAFPNHKFVYGETTPQKDGYNCGPLVIHYARRRMLGRSVLEEYNEREIRAEAVRLLHTAWTHGELQTATMPQKRKRKTEPECSSSDECSPKDIIELSD</sequence>
<comment type="caution">
    <text evidence="6">The sequence shown here is derived from an EMBL/GenBank/DDBJ whole genome shotgun (WGS) entry which is preliminary data.</text>
</comment>
<accession>A0A2H3HAG5</accession>
<dbReference type="InterPro" id="IPR003653">
    <property type="entry name" value="Peptidase_C48_C"/>
</dbReference>
<evidence type="ECO:0000313" key="6">
    <source>
        <dbReference type="EMBL" id="PCD38680.1"/>
    </source>
</evidence>
<dbReference type="GO" id="GO:0006508">
    <property type="term" value="P:proteolysis"/>
    <property type="evidence" value="ECO:0007669"/>
    <property type="project" value="UniProtKB-KW"/>
</dbReference>
<evidence type="ECO:0000256" key="4">
    <source>
        <dbReference type="SAM" id="MobiDB-lite"/>
    </source>
</evidence>
<dbReference type="EMBL" id="MABQ02000004">
    <property type="protein sequence ID" value="PCD38680.1"/>
    <property type="molecule type" value="Genomic_DNA"/>
</dbReference>
<dbReference type="InterPro" id="IPR038765">
    <property type="entry name" value="Papain-like_cys_pep_sf"/>
</dbReference>
<dbReference type="Gene3D" id="3.40.395.10">
    <property type="entry name" value="Adenoviral Proteinase, Chain A"/>
    <property type="match status" value="1"/>
</dbReference>
<evidence type="ECO:0000313" key="7">
    <source>
        <dbReference type="Proteomes" id="UP000219602"/>
    </source>
</evidence>
<evidence type="ECO:0000256" key="3">
    <source>
        <dbReference type="ARBA" id="ARBA00022801"/>
    </source>
</evidence>
<protein>
    <recommendedName>
        <fullName evidence="5">Ubiquitin-like protease family profile domain-containing protein</fullName>
    </recommendedName>
</protein>
<dbReference type="SUPFAM" id="SSF54001">
    <property type="entry name" value="Cysteine proteinases"/>
    <property type="match status" value="1"/>
</dbReference>
<gene>
    <name evidence="6" type="ORF">AU210_007147</name>
</gene>
<dbReference type="GO" id="GO:0019783">
    <property type="term" value="F:ubiquitin-like protein peptidase activity"/>
    <property type="evidence" value="ECO:0007669"/>
    <property type="project" value="UniProtKB-ARBA"/>
</dbReference>
<feature type="region of interest" description="Disordered" evidence="4">
    <location>
        <begin position="803"/>
        <end position="835"/>
    </location>
</feature>
<feature type="domain" description="Ubiquitin-like protease family profile" evidence="5">
    <location>
        <begin position="626"/>
        <end position="770"/>
    </location>
</feature>
<proteinExistence type="inferred from homology"/>
<evidence type="ECO:0000256" key="1">
    <source>
        <dbReference type="ARBA" id="ARBA00005234"/>
    </source>
</evidence>